<dbReference type="InterPro" id="IPR001130">
    <property type="entry name" value="TatD-like"/>
</dbReference>
<dbReference type="GO" id="GO:0046872">
    <property type="term" value="F:metal ion binding"/>
    <property type="evidence" value="ECO:0007669"/>
    <property type="project" value="UniProtKB-KW"/>
</dbReference>
<dbReference type="InterPro" id="IPR018228">
    <property type="entry name" value="DNase_TatD-rel_CS"/>
</dbReference>
<dbReference type="EMBL" id="VMBB01000169">
    <property type="protein sequence ID" value="MDR8262882.1"/>
    <property type="molecule type" value="Genomic_DNA"/>
</dbReference>
<comment type="caution">
    <text evidence="4">The sequence shown here is derived from an EMBL/GenBank/DDBJ whole genome shotgun (WGS) entry which is preliminary data.</text>
</comment>
<dbReference type="PANTHER" id="PTHR46317:SF1">
    <property type="entry name" value="HYDROLASE, TATD FAMILY"/>
    <property type="match status" value="1"/>
</dbReference>
<dbReference type="InterPro" id="IPR032466">
    <property type="entry name" value="Metal_Hydrolase"/>
</dbReference>
<dbReference type="SUPFAM" id="SSF51556">
    <property type="entry name" value="Metallo-dependent hydrolases"/>
    <property type="match status" value="1"/>
</dbReference>
<reference evidence="4" key="1">
    <citation type="submission" date="2019-07" db="EMBL/GenBank/DDBJ databases">
        <title>Biological characteristics of mucoid Acinetobacter baumannii from a general hospital in China.</title>
        <authorList>
            <person name="Hua X."/>
            <person name="Yu Y."/>
        </authorList>
    </citation>
    <scope>NUCLEOTIDE SEQUENCE [LARGE SCALE GENOMIC DNA]</scope>
    <source>
        <strain evidence="4">N41</strain>
    </source>
</reference>
<dbReference type="GO" id="GO:0016787">
    <property type="term" value="F:hydrolase activity"/>
    <property type="evidence" value="ECO:0007669"/>
    <property type="project" value="UniProtKB-KW"/>
</dbReference>
<evidence type="ECO:0000313" key="4">
    <source>
        <dbReference type="EMBL" id="MDR8262882.1"/>
    </source>
</evidence>
<dbReference type="AlphaFoldDB" id="A0ABD5DEJ0"/>
<feature type="non-terminal residue" evidence="4">
    <location>
        <position position="158"/>
    </location>
</feature>
<evidence type="ECO:0000256" key="2">
    <source>
        <dbReference type="ARBA" id="ARBA00022723"/>
    </source>
</evidence>
<accession>A0ABD5DEJ0</accession>
<dbReference type="Gene3D" id="3.20.20.140">
    <property type="entry name" value="Metal-dependent hydrolases"/>
    <property type="match status" value="1"/>
</dbReference>
<keyword evidence="2" id="KW-0479">Metal-binding</keyword>
<dbReference type="PROSITE" id="PS01091">
    <property type="entry name" value="TATD_3"/>
    <property type="match status" value="1"/>
</dbReference>
<proteinExistence type="inferred from homology"/>
<keyword evidence="3" id="KW-0378">Hydrolase</keyword>
<gene>
    <name evidence="4" type="ORF">FPK87_20880</name>
</gene>
<dbReference type="PANTHER" id="PTHR46317">
    <property type="entry name" value="HYDROLASE OF PHP SUPERFAMILY-RELATED PROTEIN"/>
    <property type="match status" value="1"/>
</dbReference>
<dbReference type="Pfam" id="PF01026">
    <property type="entry name" value="TatD_DNase"/>
    <property type="match status" value="1"/>
</dbReference>
<organism evidence="4">
    <name type="scientific">Acinetobacter baumannii</name>
    <dbReference type="NCBI Taxonomy" id="470"/>
    <lineage>
        <taxon>Bacteria</taxon>
        <taxon>Pseudomonadati</taxon>
        <taxon>Pseudomonadota</taxon>
        <taxon>Gammaproteobacteria</taxon>
        <taxon>Moraxellales</taxon>
        <taxon>Moraxellaceae</taxon>
        <taxon>Acinetobacter</taxon>
        <taxon>Acinetobacter calcoaceticus/baumannii complex</taxon>
    </lineage>
</organism>
<evidence type="ECO:0000256" key="3">
    <source>
        <dbReference type="ARBA" id="ARBA00022801"/>
    </source>
</evidence>
<evidence type="ECO:0000256" key="1">
    <source>
        <dbReference type="ARBA" id="ARBA00009275"/>
    </source>
</evidence>
<feature type="non-terminal residue" evidence="4">
    <location>
        <position position="1"/>
    </location>
</feature>
<comment type="similarity">
    <text evidence="1">Belongs to the metallo-dependent hydrolases superfamily. TatD-type hydrolase family.</text>
</comment>
<sequence>PQIAHERYEELDLFDLLINETKYIGEIGLDGSTSLKPHQNIQSKVFKHILQKANNSSAKILTIHSLNAVEATLEALDNYFHNGIPVLHWYTGKENDLRKAINRGCWFSINQRMLSSDRGRLLVNQIPRNRILTETDGPFIISKSRPIQPAEVMPVIIR</sequence>
<protein>
    <submittedName>
        <fullName evidence="4">TatD family deoxyribonuclease</fullName>
    </submittedName>
</protein>
<name>A0ABD5DEJ0_ACIBA</name>